<feature type="domain" description="ABC transmembrane type-1" evidence="8">
    <location>
        <begin position="35"/>
        <end position="250"/>
    </location>
</feature>
<dbReference type="PANTHER" id="PTHR30193:SF37">
    <property type="entry name" value="INNER MEMBRANE ABC TRANSPORTER PERMEASE PROTEIN YCJO"/>
    <property type="match status" value="1"/>
</dbReference>
<keyword evidence="2 7" id="KW-0813">Transport</keyword>
<dbReference type="PANTHER" id="PTHR30193">
    <property type="entry name" value="ABC TRANSPORTER PERMEASE PROTEIN"/>
    <property type="match status" value="1"/>
</dbReference>
<evidence type="ECO:0000256" key="1">
    <source>
        <dbReference type="ARBA" id="ARBA00004651"/>
    </source>
</evidence>
<evidence type="ECO:0000256" key="3">
    <source>
        <dbReference type="ARBA" id="ARBA00022475"/>
    </source>
</evidence>
<evidence type="ECO:0000259" key="8">
    <source>
        <dbReference type="PROSITE" id="PS50928"/>
    </source>
</evidence>
<keyword evidence="6 7" id="KW-0472">Membrane</keyword>
<dbReference type="InterPro" id="IPR000515">
    <property type="entry name" value="MetI-like"/>
</dbReference>
<evidence type="ECO:0000256" key="5">
    <source>
        <dbReference type="ARBA" id="ARBA00022989"/>
    </source>
</evidence>
<organism evidence="9 10">
    <name type="scientific">Thermanaerothrix solaris</name>
    <dbReference type="NCBI Taxonomy" id="3058434"/>
    <lineage>
        <taxon>Bacteria</taxon>
        <taxon>Bacillati</taxon>
        <taxon>Chloroflexota</taxon>
        <taxon>Anaerolineae</taxon>
        <taxon>Anaerolineales</taxon>
        <taxon>Anaerolineaceae</taxon>
        <taxon>Thermanaerothrix</taxon>
    </lineage>
</organism>
<dbReference type="Gene3D" id="1.10.3720.10">
    <property type="entry name" value="MetI-like"/>
    <property type="match status" value="1"/>
</dbReference>
<dbReference type="Pfam" id="PF00528">
    <property type="entry name" value="BPD_transp_1"/>
    <property type="match status" value="1"/>
</dbReference>
<dbReference type="Proteomes" id="UP001254165">
    <property type="component" value="Unassembled WGS sequence"/>
</dbReference>
<dbReference type="SUPFAM" id="SSF161098">
    <property type="entry name" value="MetI-like"/>
    <property type="match status" value="1"/>
</dbReference>
<dbReference type="InterPro" id="IPR051393">
    <property type="entry name" value="ABC_transporter_permease"/>
</dbReference>
<gene>
    <name evidence="9" type="ORF">QYE77_07505</name>
</gene>
<comment type="similarity">
    <text evidence="7">Belongs to the binding-protein-dependent transport system permease family.</text>
</comment>
<evidence type="ECO:0000256" key="7">
    <source>
        <dbReference type="RuleBase" id="RU363032"/>
    </source>
</evidence>
<evidence type="ECO:0000256" key="6">
    <source>
        <dbReference type="ARBA" id="ARBA00023136"/>
    </source>
</evidence>
<evidence type="ECO:0000313" key="9">
    <source>
        <dbReference type="EMBL" id="MDT8898113.1"/>
    </source>
</evidence>
<reference evidence="9 10" key="1">
    <citation type="submission" date="2023-07" db="EMBL/GenBank/DDBJ databases">
        <title>Novel species of Thermanaerothrix with wide hydrolytic capabilities.</title>
        <authorList>
            <person name="Zayulina K.S."/>
            <person name="Podosokorskaya O.A."/>
            <person name="Elcheninov A.G."/>
        </authorList>
    </citation>
    <scope>NUCLEOTIDE SEQUENCE [LARGE SCALE GENOMIC DNA]</scope>
    <source>
        <strain evidence="9 10">4228-RoL</strain>
    </source>
</reference>
<keyword evidence="10" id="KW-1185">Reference proteome</keyword>
<keyword evidence="3" id="KW-1003">Cell membrane</keyword>
<comment type="subcellular location">
    <subcellularLocation>
        <location evidence="1 7">Cell membrane</location>
        <topology evidence="1 7">Multi-pass membrane protein</topology>
    </subcellularLocation>
</comment>
<evidence type="ECO:0000256" key="4">
    <source>
        <dbReference type="ARBA" id="ARBA00022692"/>
    </source>
</evidence>
<feature type="transmembrane region" description="Helical" evidence="7">
    <location>
        <begin position="72"/>
        <end position="93"/>
    </location>
</feature>
<evidence type="ECO:0000313" key="10">
    <source>
        <dbReference type="Proteomes" id="UP001254165"/>
    </source>
</evidence>
<keyword evidence="5 7" id="KW-1133">Transmembrane helix</keyword>
<evidence type="ECO:0000256" key="2">
    <source>
        <dbReference type="ARBA" id="ARBA00022448"/>
    </source>
</evidence>
<name>A0ABU3NPI9_9CHLR</name>
<proteinExistence type="inferred from homology"/>
<dbReference type="PROSITE" id="PS50928">
    <property type="entry name" value="ABC_TM1"/>
    <property type="match status" value="1"/>
</dbReference>
<dbReference type="RefSeq" id="WP_315624759.1">
    <property type="nucleotide sequence ID" value="NZ_JAUHMF010000001.1"/>
</dbReference>
<sequence length="261" mass="29542">MSFYKWSLMPGKASQFIGLANYVRAFNDPVVGRAFINTLIYTLVTVPGQMILAMVAALLLHSLPRGRAFFRTLYYLPVITSWVIVSLLIRYLFQSPNGLVNYFLVEVFHVVSKPIMWYEQASTAFIPILVLGIWKGIGWSMVIYLAALQGIPRELMEVASIDGANGWQRFWKIILPLLGPTVVFTLVMLLIGGFNVFISVYLITGGGPRQQTEVLLSYTYRQAFDFLDFGYGAALSMLMAVFLITASYLQMRFLRKPVEVY</sequence>
<comment type="caution">
    <text evidence="9">The sequence shown here is derived from an EMBL/GenBank/DDBJ whole genome shotgun (WGS) entry which is preliminary data.</text>
</comment>
<dbReference type="InterPro" id="IPR035906">
    <property type="entry name" value="MetI-like_sf"/>
</dbReference>
<accession>A0ABU3NPI9</accession>
<feature type="transmembrane region" description="Helical" evidence="7">
    <location>
        <begin position="35"/>
        <end position="60"/>
    </location>
</feature>
<feature type="transmembrane region" description="Helical" evidence="7">
    <location>
        <begin position="229"/>
        <end position="249"/>
    </location>
</feature>
<dbReference type="EMBL" id="JAUHMF010000001">
    <property type="protein sequence ID" value="MDT8898113.1"/>
    <property type="molecule type" value="Genomic_DNA"/>
</dbReference>
<protein>
    <submittedName>
        <fullName evidence="9">Sugar ABC transporter permease</fullName>
    </submittedName>
</protein>
<feature type="transmembrane region" description="Helical" evidence="7">
    <location>
        <begin position="177"/>
        <end position="203"/>
    </location>
</feature>
<feature type="transmembrane region" description="Helical" evidence="7">
    <location>
        <begin position="124"/>
        <end position="147"/>
    </location>
</feature>
<dbReference type="CDD" id="cd06261">
    <property type="entry name" value="TM_PBP2"/>
    <property type="match status" value="1"/>
</dbReference>
<keyword evidence="4 7" id="KW-0812">Transmembrane</keyword>